<evidence type="ECO:0000256" key="2">
    <source>
        <dbReference type="ARBA" id="ARBA00004735"/>
    </source>
</evidence>
<evidence type="ECO:0000256" key="4">
    <source>
        <dbReference type="ARBA" id="ARBA00012655"/>
    </source>
</evidence>
<dbReference type="InterPro" id="IPR000860">
    <property type="entry name" value="HemC"/>
</dbReference>
<comment type="similarity">
    <text evidence="3">Belongs to the HMBS family.</text>
</comment>
<protein>
    <recommendedName>
        <fullName evidence="4">hydroxymethylbilane synthase</fullName>
        <ecNumber evidence="4">2.5.1.61</ecNumber>
    </recommendedName>
    <alternativeName>
        <fullName evidence="8">Hydroxymethylbilane synthase</fullName>
    </alternativeName>
    <alternativeName>
        <fullName evidence="7">Pre-uroporphyrinogen synthase</fullName>
    </alternativeName>
</protein>
<comment type="function">
    <text evidence="1">Tetrapolymerization of the monopyrrole PBG into the hydroxymethylbilane pre-uroporphyrinogen in several discrete steps.</text>
</comment>
<evidence type="ECO:0000256" key="9">
    <source>
        <dbReference type="ARBA" id="ARBA00048169"/>
    </source>
</evidence>
<dbReference type="PRINTS" id="PR00151">
    <property type="entry name" value="PORPHBDMNASE"/>
</dbReference>
<evidence type="ECO:0000259" key="10">
    <source>
        <dbReference type="Pfam" id="PF01379"/>
    </source>
</evidence>
<dbReference type="Gene3D" id="3.40.190.10">
    <property type="entry name" value="Periplasmic binding protein-like II"/>
    <property type="match status" value="2"/>
</dbReference>
<evidence type="ECO:0000313" key="12">
    <source>
        <dbReference type="Proteomes" id="UP000245263"/>
    </source>
</evidence>
<dbReference type="Proteomes" id="UP000245263">
    <property type="component" value="Chromosome 1"/>
</dbReference>
<evidence type="ECO:0000256" key="3">
    <source>
        <dbReference type="ARBA" id="ARBA00005638"/>
    </source>
</evidence>
<evidence type="ECO:0000256" key="7">
    <source>
        <dbReference type="ARBA" id="ARBA00030685"/>
    </source>
</evidence>
<evidence type="ECO:0000256" key="8">
    <source>
        <dbReference type="ARBA" id="ARBA00033064"/>
    </source>
</evidence>
<accession>A0ABM7UHW6</accession>
<organism evidence="11 12">
    <name type="scientific">Leptospira kobayashii</name>
    <dbReference type="NCBI Taxonomy" id="1917830"/>
    <lineage>
        <taxon>Bacteria</taxon>
        <taxon>Pseudomonadati</taxon>
        <taxon>Spirochaetota</taxon>
        <taxon>Spirochaetia</taxon>
        <taxon>Leptospirales</taxon>
        <taxon>Leptospiraceae</taxon>
        <taxon>Leptospira</taxon>
    </lineage>
</organism>
<reference evidence="11 12" key="1">
    <citation type="submission" date="2021-08" db="EMBL/GenBank/DDBJ databases">
        <title>Complete genome sequence of Leptospira kobayashii strain E30.</title>
        <authorList>
            <person name="Nakao R."/>
            <person name="Nakamura S."/>
            <person name="Masuzawa T."/>
            <person name="Koizumi N."/>
        </authorList>
    </citation>
    <scope>NUCLEOTIDE SEQUENCE [LARGE SCALE GENOMIC DNA]</scope>
    <source>
        <strain evidence="11 12">E30</strain>
    </source>
</reference>
<comment type="pathway">
    <text evidence="2">Porphyrin-containing compound metabolism; protoporphyrin-IX biosynthesis; coproporphyrinogen-III from 5-aminolevulinate: step 2/4.</text>
</comment>
<comment type="catalytic activity">
    <reaction evidence="9">
        <text>4 porphobilinogen + H2O = hydroxymethylbilane + 4 NH4(+)</text>
        <dbReference type="Rhea" id="RHEA:13185"/>
        <dbReference type="ChEBI" id="CHEBI:15377"/>
        <dbReference type="ChEBI" id="CHEBI:28938"/>
        <dbReference type="ChEBI" id="CHEBI:57845"/>
        <dbReference type="ChEBI" id="CHEBI:58126"/>
        <dbReference type="EC" id="2.5.1.61"/>
    </reaction>
</comment>
<dbReference type="InterPro" id="IPR022417">
    <property type="entry name" value="Porphobilin_deaminase_N"/>
</dbReference>
<proteinExistence type="inferred from homology"/>
<dbReference type="Pfam" id="PF01379">
    <property type="entry name" value="Porphobil_deam"/>
    <property type="match status" value="1"/>
</dbReference>
<dbReference type="EMBL" id="AP025028">
    <property type="protein sequence ID" value="BDA78195.1"/>
    <property type="molecule type" value="Genomic_DNA"/>
</dbReference>
<evidence type="ECO:0000313" key="11">
    <source>
        <dbReference type="EMBL" id="BDA78195.1"/>
    </source>
</evidence>
<gene>
    <name evidence="11" type="primary">hemC</name>
    <name evidence="11" type="ORF">LPTSP3_g11250</name>
</gene>
<sequence>MGRLSLSRKITIGARSSTLAKLQAYTVGKKLKDTNPDLTIVYKFKEASGDKDLTSPLWQIAGKGIFTKDLQDDLLKNEVDAIVHSWKDLDLEKRQGTSVISVLPREDQRDVLLFKKSAWQNPDQNLTFCTSSPRREFNLQKFFSEYLPDPLAKSNLSFSPIRGNVQTRIKKFLESDAHGLIIAKAALDRLLNSDFLSEDISEFAEIRNFLRHSLNQCLLMILPLSLNPNAPAQGALCVEVREDEKETQDLFSKLTDPKAKQSSETEREILSRFGGGCHQKIGVSVIIRPYGQVRFLQGETDEKENLSKKGIEPKPDLHFSIDEVWPSQAKMAQRQRERIAYKIPPNSDLFIARGYAFPQDLIIDPKTQIVWTSGLTTWRELAKRGVWVHGSVDGLGELEDLKIETLFHRKPNFVKLSHQDSDLSKTTYQLIPTYHLSAPEIPANFDPEKIKAAFWRSGSEFNIITSKYPILKKVIHFVGPGSTFSKVKSELGEEAANRIHVCLSFEGWIENHITK</sequence>
<dbReference type="PANTHER" id="PTHR11557:SF0">
    <property type="entry name" value="PORPHOBILINOGEN DEAMINASE"/>
    <property type="match status" value="1"/>
</dbReference>
<name>A0ABM7UHW6_9LEPT</name>
<feature type="domain" description="Porphobilinogen deaminase N-terminal" evidence="10">
    <location>
        <begin position="10"/>
        <end position="248"/>
    </location>
</feature>
<evidence type="ECO:0000256" key="5">
    <source>
        <dbReference type="ARBA" id="ARBA00022679"/>
    </source>
</evidence>
<keyword evidence="12" id="KW-1185">Reference proteome</keyword>
<evidence type="ECO:0000256" key="1">
    <source>
        <dbReference type="ARBA" id="ARBA00002869"/>
    </source>
</evidence>
<keyword evidence="5" id="KW-0808">Transferase</keyword>
<dbReference type="EC" id="2.5.1.61" evidence="4"/>
<keyword evidence="6" id="KW-0627">Porphyrin biosynthesis</keyword>
<dbReference type="PANTHER" id="PTHR11557">
    <property type="entry name" value="PORPHOBILINOGEN DEAMINASE"/>
    <property type="match status" value="1"/>
</dbReference>
<dbReference type="SUPFAM" id="SSF53850">
    <property type="entry name" value="Periplasmic binding protein-like II"/>
    <property type="match status" value="1"/>
</dbReference>
<evidence type="ECO:0000256" key="6">
    <source>
        <dbReference type="ARBA" id="ARBA00023244"/>
    </source>
</evidence>